<evidence type="ECO:0000313" key="8">
    <source>
        <dbReference type="Proteomes" id="UP001165498"/>
    </source>
</evidence>
<comment type="caution">
    <text evidence="7">The sequence shown here is derived from an EMBL/GenBank/DDBJ whole genome shotgun (WGS) entry which is preliminary data.</text>
</comment>
<dbReference type="RefSeq" id="WP_255913961.1">
    <property type="nucleotide sequence ID" value="NZ_JANFQO010000007.1"/>
</dbReference>
<sequence length="382" mass="40045">MAGLRGAGLASAAGLAGFLALQGADVTLGPAWACLVLATALALWRDRIDLSRAPDALEWSLLAFLAVAAVASLAGLDPRRSLALSVPVLAAVPLWFLLVRGDAWPALARWIAPALGLAAAAQIALLAFAAWRQPGGEPAAWVRDSGAAWLVVPNDLAWTACLLPFVRAAAPRWLGPPAAAVLLALALWLHSLTLLGAVLLALAAQELLRRGVRLFALPLLLATVAAALLALMAAATLLPSMLARLQLWQAALHVFAEHPLGVGLHNFVLAYRESSAVPAAALVDPRLTPWPHSLALEVLAELGAAGLAALLALAETMRRRALRLCCEEQPLACATAAALLVFVLLAITELSFLRLWVWTLGALLLGLLARQTAVSTTYQGRQ</sequence>
<evidence type="ECO:0000256" key="5">
    <source>
        <dbReference type="SAM" id="Phobius"/>
    </source>
</evidence>
<evidence type="ECO:0000256" key="3">
    <source>
        <dbReference type="ARBA" id="ARBA00022989"/>
    </source>
</evidence>
<dbReference type="Pfam" id="PF04932">
    <property type="entry name" value="Wzy_C"/>
    <property type="match status" value="1"/>
</dbReference>
<proteinExistence type="predicted"/>
<evidence type="ECO:0000256" key="4">
    <source>
        <dbReference type="ARBA" id="ARBA00023136"/>
    </source>
</evidence>
<feature type="transmembrane region" description="Helical" evidence="5">
    <location>
        <begin position="294"/>
        <end position="317"/>
    </location>
</feature>
<evidence type="ECO:0000256" key="2">
    <source>
        <dbReference type="ARBA" id="ARBA00022692"/>
    </source>
</evidence>
<keyword evidence="3 5" id="KW-1133">Transmembrane helix</keyword>
<name>A0ABT1QRR0_9GAMM</name>
<feature type="transmembrane region" description="Helical" evidence="5">
    <location>
        <begin position="56"/>
        <end position="76"/>
    </location>
</feature>
<dbReference type="InterPro" id="IPR007016">
    <property type="entry name" value="O-antigen_ligase-rel_domated"/>
</dbReference>
<accession>A0ABT1QRR0</accession>
<keyword evidence="8" id="KW-1185">Reference proteome</keyword>
<dbReference type="PANTHER" id="PTHR37422">
    <property type="entry name" value="TEICHURONIC ACID BIOSYNTHESIS PROTEIN TUAE"/>
    <property type="match status" value="1"/>
</dbReference>
<dbReference type="Proteomes" id="UP001165498">
    <property type="component" value="Unassembled WGS sequence"/>
</dbReference>
<evidence type="ECO:0000256" key="1">
    <source>
        <dbReference type="ARBA" id="ARBA00004141"/>
    </source>
</evidence>
<evidence type="ECO:0000259" key="6">
    <source>
        <dbReference type="Pfam" id="PF04932"/>
    </source>
</evidence>
<gene>
    <name evidence="7" type="ORF">NM961_09470</name>
</gene>
<keyword evidence="4 5" id="KW-0472">Membrane</keyword>
<feature type="transmembrane region" description="Helical" evidence="5">
    <location>
        <begin position="178"/>
        <end position="202"/>
    </location>
</feature>
<dbReference type="InterPro" id="IPR051533">
    <property type="entry name" value="WaaL-like"/>
</dbReference>
<evidence type="ECO:0000313" key="7">
    <source>
        <dbReference type="EMBL" id="MCQ4164937.1"/>
    </source>
</evidence>
<feature type="transmembrane region" description="Helical" evidence="5">
    <location>
        <begin position="82"/>
        <end position="99"/>
    </location>
</feature>
<organism evidence="7 8">
    <name type="scientific">Tahibacter harae</name>
    <dbReference type="NCBI Taxonomy" id="2963937"/>
    <lineage>
        <taxon>Bacteria</taxon>
        <taxon>Pseudomonadati</taxon>
        <taxon>Pseudomonadota</taxon>
        <taxon>Gammaproteobacteria</taxon>
        <taxon>Lysobacterales</taxon>
        <taxon>Rhodanobacteraceae</taxon>
        <taxon>Tahibacter</taxon>
    </lineage>
</organism>
<dbReference type="PANTHER" id="PTHR37422:SF13">
    <property type="entry name" value="LIPOPOLYSACCHARIDE BIOSYNTHESIS PROTEIN PA4999-RELATED"/>
    <property type="match status" value="1"/>
</dbReference>
<dbReference type="EMBL" id="JANFQO010000007">
    <property type="protein sequence ID" value="MCQ4164937.1"/>
    <property type="molecule type" value="Genomic_DNA"/>
</dbReference>
<feature type="transmembrane region" description="Helical" evidence="5">
    <location>
        <begin position="214"/>
        <end position="238"/>
    </location>
</feature>
<comment type="subcellular location">
    <subcellularLocation>
        <location evidence="1">Membrane</location>
        <topology evidence="1">Multi-pass membrane protein</topology>
    </subcellularLocation>
</comment>
<feature type="transmembrane region" description="Helical" evidence="5">
    <location>
        <begin position="329"/>
        <end position="347"/>
    </location>
</feature>
<keyword evidence="2 5" id="KW-0812">Transmembrane</keyword>
<feature type="transmembrane region" description="Helical" evidence="5">
    <location>
        <begin position="26"/>
        <end position="44"/>
    </location>
</feature>
<feature type="domain" description="O-antigen ligase-related" evidence="6">
    <location>
        <begin position="191"/>
        <end position="311"/>
    </location>
</feature>
<feature type="transmembrane region" description="Helical" evidence="5">
    <location>
        <begin position="111"/>
        <end position="131"/>
    </location>
</feature>
<reference evidence="7" key="1">
    <citation type="submission" date="2022-07" db="EMBL/GenBank/DDBJ databases">
        <title>Tahibacter sp., a new gammaproteobacterium isolated from the silt sample collected at pig farm.</title>
        <authorList>
            <person name="Chen H."/>
        </authorList>
    </citation>
    <scope>NUCLEOTIDE SEQUENCE</scope>
    <source>
        <strain evidence="7">P2K</strain>
    </source>
</reference>
<protein>
    <recommendedName>
        <fullName evidence="6">O-antigen ligase-related domain-containing protein</fullName>
    </recommendedName>
</protein>